<sequence>MADLRGGTGMASALALLVVAFLSACSGQEPPATSGPPLPVDTTPQKPPVADVREPVASGNTRAAADIAAIAALGASFDPNRSAANDLETAKVEAKRGGKRIVLELGDAACAECAVLDERIEGEAPLRHRRDAGFIWVKVDRSAPGNVAFLAAYPGSAEAHAPHLLVLDADGQVLHAQSGHDLLRKGKPDRRRIEAFLEEWAPPEAPAQP</sequence>
<accession>A0ABW3LQZ4</accession>
<dbReference type="SUPFAM" id="SSF52833">
    <property type="entry name" value="Thioredoxin-like"/>
    <property type="match status" value="1"/>
</dbReference>
<dbReference type="Gene3D" id="3.40.30.10">
    <property type="entry name" value="Glutaredoxin"/>
    <property type="match status" value="1"/>
</dbReference>
<dbReference type="RefSeq" id="WP_162376343.1">
    <property type="nucleotide sequence ID" value="NZ_JAYRDL010000033.1"/>
</dbReference>
<evidence type="ECO:0000256" key="1">
    <source>
        <dbReference type="SAM" id="MobiDB-lite"/>
    </source>
</evidence>
<comment type="caution">
    <text evidence="3">The sequence shown here is derived from an EMBL/GenBank/DDBJ whole genome shotgun (WGS) entry which is preliminary data.</text>
</comment>
<evidence type="ECO:0008006" key="5">
    <source>
        <dbReference type="Google" id="ProtNLM"/>
    </source>
</evidence>
<dbReference type="InterPro" id="IPR036249">
    <property type="entry name" value="Thioredoxin-like_sf"/>
</dbReference>
<feature type="region of interest" description="Disordered" evidence="1">
    <location>
        <begin position="28"/>
        <end position="55"/>
    </location>
</feature>
<proteinExistence type="predicted"/>
<dbReference type="PROSITE" id="PS51257">
    <property type="entry name" value="PROKAR_LIPOPROTEIN"/>
    <property type="match status" value="1"/>
</dbReference>
<dbReference type="Proteomes" id="UP001597033">
    <property type="component" value="Unassembled WGS sequence"/>
</dbReference>
<evidence type="ECO:0000313" key="4">
    <source>
        <dbReference type="Proteomes" id="UP001597033"/>
    </source>
</evidence>
<gene>
    <name evidence="3" type="ORF">ACFQ2N_00375</name>
</gene>
<dbReference type="EMBL" id="JBHTKN010000001">
    <property type="protein sequence ID" value="MFD1040802.1"/>
    <property type="molecule type" value="Genomic_DNA"/>
</dbReference>
<evidence type="ECO:0000256" key="2">
    <source>
        <dbReference type="SAM" id="SignalP"/>
    </source>
</evidence>
<reference evidence="4" key="1">
    <citation type="journal article" date="2019" name="Int. J. Syst. Evol. Microbiol.">
        <title>The Global Catalogue of Microorganisms (GCM) 10K type strain sequencing project: providing services to taxonomists for standard genome sequencing and annotation.</title>
        <authorList>
            <consortium name="The Broad Institute Genomics Platform"/>
            <consortium name="The Broad Institute Genome Sequencing Center for Infectious Disease"/>
            <person name="Wu L."/>
            <person name="Ma J."/>
        </authorList>
    </citation>
    <scope>NUCLEOTIDE SEQUENCE [LARGE SCALE GENOMIC DNA]</scope>
    <source>
        <strain evidence="4">CCUG 55854</strain>
    </source>
</reference>
<organism evidence="3 4">
    <name type="scientific">Pseudoxanthomonas kaohsiungensis</name>
    <dbReference type="NCBI Taxonomy" id="283923"/>
    <lineage>
        <taxon>Bacteria</taxon>
        <taxon>Pseudomonadati</taxon>
        <taxon>Pseudomonadota</taxon>
        <taxon>Gammaproteobacteria</taxon>
        <taxon>Lysobacterales</taxon>
        <taxon>Lysobacteraceae</taxon>
        <taxon>Pseudoxanthomonas</taxon>
    </lineage>
</organism>
<name>A0ABW3LQZ4_9GAMM</name>
<feature type="signal peptide" evidence="2">
    <location>
        <begin position="1"/>
        <end position="26"/>
    </location>
</feature>
<feature type="chain" id="PRO_5045890051" description="Disulfide bond formation protein DsbD" evidence="2">
    <location>
        <begin position="27"/>
        <end position="209"/>
    </location>
</feature>
<keyword evidence="2" id="KW-0732">Signal</keyword>
<protein>
    <recommendedName>
        <fullName evidence="5">Disulfide bond formation protein DsbD</fullName>
    </recommendedName>
</protein>
<evidence type="ECO:0000313" key="3">
    <source>
        <dbReference type="EMBL" id="MFD1040802.1"/>
    </source>
</evidence>
<keyword evidence="4" id="KW-1185">Reference proteome</keyword>